<dbReference type="Gene3D" id="3.30.70.1430">
    <property type="entry name" value="Multidrug efflux transporter AcrB pore domain"/>
    <property type="match status" value="2"/>
</dbReference>
<feature type="transmembrane region" description="Helical" evidence="1">
    <location>
        <begin position="951"/>
        <end position="970"/>
    </location>
</feature>
<sequence>MTSGLSSWSIRRPIPVLVLFAVLTLAGWWSFLRLPVNANPKIEFPIVTVTVTQAGAAPSELESQVTRRIEGAVAGLAGARHITSTIADGTSSTTVEFRIGVDPDRAATDVRDAVTNIRSDLPQGIEEPIVARLDVEGGAILYYGVRAPQMSAVDLSWFVDDRIARDLLAVTGVQKVQRLGGVGREIRVELDPDRLAALGITADQVNAQLRSTNADVPGGRGEIGAREQAIRTLGGARTVSALADTPIALPNGRWARLATLGTVTDGAGEQRSLARLDGEPVVAFAVYRAKGASDTVVADGVAARLAELQSRTPGVTIGEIASTVEYTRDSYDSGMATLVEGALLTVLVVFLFLHDWRATLIAAVAMPLSILPAFWAMDLLGFTLNSISLLALTLVIGILVDDAIVEIENIDRHLHLGKRPYRAAIDAADAIGLAVVATTLTIVAVFAPVSFIGGVTGQYFEQFGLTVAVAVLASLLVARLLTPLMAAYLLQPKRAATGGDAVATPPGGRYVRLLNWTLDHRGATLAAAGALLAGSLLLVPLLPSGFLPDSDSRISNLTVELPPGATLADTDAVAGRIAAELRQRPEVDHVFATIGEAGGAAAADANASSGDIAKASLVIVLKPRSERQVTRKAFERSARDELSRIPDIRFAFLGESGGKDVSIVLTGDDPDALSAAARALEREMRGLPVLANARSTEPLPRPEIRIRPRPDEAARLGVSAQAIGIVARIATIGDTDANSAKFNLGDRQVPIRVALDRAARADIETLRQLRVAGDRGAVPLTSVAEIGFGAGDAEVERFDRRRRVSVDADLNGVPLGTALAAIEALPALAQLPEGVERPAYGDAESMDKMFASFGGAMMAGLLVVLAVLVLLFRDFLQPVTILAALPLSAIGAVLALLGTGAALDLSTVIGLLMLMGIVTKNSILLVDFAIEGRRAGLDRRTALIQACLVRARPIVMTTLAMIAGMMPAALGFGTDAGFRGPMAAAVIGGLVTSTALSLVLVPAVFTLMDDLRAWLAPRLGRLTSVTEADRMAAEPAAAARQEAGHA</sequence>
<feature type="transmembrane region" description="Helical" evidence="1">
    <location>
        <begin position="879"/>
        <end position="903"/>
    </location>
</feature>
<accession>A0A211ZUC1</accession>
<dbReference type="GO" id="GO:0042910">
    <property type="term" value="F:xenobiotic transmembrane transporter activity"/>
    <property type="evidence" value="ECO:0007669"/>
    <property type="project" value="TreeGrafter"/>
</dbReference>
<dbReference type="Pfam" id="PF00873">
    <property type="entry name" value="ACR_tran"/>
    <property type="match status" value="1"/>
</dbReference>
<dbReference type="RefSeq" id="WP_088149341.1">
    <property type="nucleotide sequence ID" value="NZ_NHON01000002.1"/>
</dbReference>
<keyword evidence="1" id="KW-1133">Transmembrane helix</keyword>
<dbReference type="EMBL" id="NHON01000002">
    <property type="protein sequence ID" value="OWJ68898.1"/>
    <property type="molecule type" value="Genomic_DNA"/>
</dbReference>
<dbReference type="PANTHER" id="PTHR32063">
    <property type="match status" value="1"/>
</dbReference>
<proteinExistence type="predicted"/>
<dbReference type="SUPFAM" id="SSF82866">
    <property type="entry name" value="Multidrug efflux transporter AcrB transmembrane domain"/>
    <property type="match status" value="2"/>
</dbReference>
<dbReference type="InterPro" id="IPR027463">
    <property type="entry name" value="AcrB_DN_DC_subdom"/>
</dbReference>
<keyword evidence="3" id="KW-1185">Reference proteome</keyword>
<feature type="transmembrane region" description="Helical" evidence="1">
    <location>
        <begin position="360"/>
        <end position="377"/>
    </location>
</feature>
<dbReference type="PANTHER" id="PTHR32063:SF77">
    <property type="entry name" value="ACR FAMILY TRANSPORT PROTEIN"/>
    <property type="match status" value="1"/>
</dbReference>
<dbReference type="InterPro" id="IPR001036">
    <property type="entry name" value="Acrflvin-R"/>
</dbReference>
<keyword evidence="1" id="KW-0472">Membrane</keyword>
<feature type="transmembrane region" description="Helical" evidence="1">
    <location>
        <begin position="982"/>
        <end position="1008"/>
    </location>
</feature>
<reference evidence="3" key="1">
    <citation type="submission" date="2017-05" db="EMBL/GenBank/DDBJ databases">
        <authorList>
            <person name="Macchi M."/>
            <person name="Festa S."/>
            <person name="Coppotelli B.M."/>
            <person name="Morelli I.S."/>
        </authorList>
    </citation>
    <scope>NUCLEOTIDE SEQUENCE [LARGE SCALE GENOMIC DNA]</scope>
    <source>
        <strain evidence="3">I</strain>
    </source>
</reference>
<dbReference type="Proteomes" id="UP000196655">
    <property type="component" value="Unassembled WGS sequence"/>
</dbReference>
<evidence type="ECO:0000313" key="2">
    <source>
        <dbReference type="EMBL" id="OWJ68898.1"/>
    </source>
</evidence>
<dbReference type="AlphaFoldDB" id="A0A211ZUC1"/>
<gene>
    <name evidence="2" type="ORF">BWR60_02085</name>
</gene>
<dbReference type="PRINTS" id="PR00702">
    <property type="entry name" value="ACRIFLAVINRP"/>
</dbReference>
<keyword evidence="1" id="KW-0812">Transmembrane</keyword>
<comment type="caution">
    <text evidence="2">The sequence shown here is derived from an EMBL/GenBank/DDBJ whole genome shotgun (WGS) entry which is preliminary data.</text>
</comment>
<dbReference type="SUPFAM" id="SSF82693">
    <property type="entry name" value="Multidrug efflux transporter AcrB pore domain, PN1, PN2, PC1 and PC2 subdomains"/>
    <property type="match status" value="3"/>
</dbReference>
<feature type="transmembrane region" description="Helical" evidence="1">
    <location>
        <begin position="12"/>
        <end position="31"/>
    </location>
</feature>
<feature type="transmembrane region" description="Helical" evidence="1">
    <location>
        <begin position="849"/>
        <end position="872"/>
    </location>
</feature>
<dbReference type="GO" id="GO:0005886">
    <property type="term" value="C:plasma membrane"/>
    <property type="evidence" value="ECO:0007669"/>
    <property type="project" value="TreeGrafter"/>
</dbReference>
<dbReference type="STRING" id="1122125.GCA_000423185_06710"/>
<feature type="transmembrane region" description="Helical" evidence="1">
    <location>
        <begin position="426"/>
        <end position="451"/>
    </location>
</feature>
<name>A0A211ZUC1_9PROT</name>
<dbReference type="SUPFAM" id="SSF82714">
    <property type="entry name" value="Multidrug efflux transporter AcrB TolC docking domain, DN and DC subdomains"/>
    <property type="match status" value="2"/>
</dbReference>
<feature type="transmembrane region" description="Helical" evidence="1">
    <location>
        <begin position="383"/>
        <end position="405"/>
    </location>
</feature>
<protein>
    <submittedName>
        <fullName evidence="2">ABC transporter permease</fullName>
    </submittedName>
</protein>
<evidence type="ECO:0000313" key="3">
    <source>
        <dbReference type="Proteomes" id="UP000196655"/>
    </source>
</evidence>
<feature type="transmembrane region" description="Helical" evidence="1">
    <location>
        <begin position="334"/>
        <end position="353"/>
    </location>
</feature>
<dbReference type="Gene3D" id="1.20.1640.10">
    <property type="entry name" value="Multidrug efflux transporter AcrB transmembrane domain"/>
    <property type="match status" value="2"/>
</dbReference>
<dbReference type="Gene3D" id="3.30.2090.10">
    <property type="entry name" value="Multidrug efflux transporter AcrB TolC docking domain, DN and DC subdomains"/>
    <property type="match status" value="2"/>
</dbReference>
<organism evidence="2 3">
    <name type="scientific">Inquilinus limosus</name>
    <dbReference type="NCBI Taxonomy" id="171674"/>
    <lineage>
        <taxon>Bacteria</taxon>
        <taxon>Pseudomonadati</taxon>
        <taxon>Pseudomonadota</taxon>
        <taxon>Alphaproteobacteria</taxon>
        <taxon>Rhodospirillales</taxon>
        <taxon>Rhodospirillaceae</taxon>
        <taxon>Inquilinus</taxon>
    </lineage>
</organism>
<dbReference type="Gene3D" id="3.30.70.1320">
    <property type="entry name" value="Multidrug efflux transporter AcrB pore domain like"/>
    <property type="match status" value="1"/>
</dbReference>
<evidence type="ECO:0000256" key="1">
    <source>
        <dbReference type="SAM" id="Phobius"/>
    </source>
</evidence>
<feature type="transmembrane region" description="Helical" evidence="1">
    <location>
        <begin position="463"/>
        <end position="490"/>
    </location>
</feature>
<dbReference type="OrthoDB" id="9806532at2"/>
<dbReference type="Gene3D" id="3.30.70.1440">
    <property type="entry name" value="Multidrug efflux transporter AcrB pore domain"/>
    <property type="match status" value="1"/>
</dbReference>
<feature type="transmembrane region" description="Helical" evidence="1">
    <location>
        <begin position="909"/>
        <end position="930"/>
    </location>
</feature>